<gene>
    <name evidence="3" type="ORF">ODALV1_LOCUS22553</name>
</gene>
<name>A0ABP1RIE5_9HEXA</name>
<dbReference type="SUPFAM" id="SSF53955">
    <property type="entry name" value="Lysozyme-like"/>
    <property type="match status" value="1"/>
</dbReference>
<dbReference type="EMBL" id="CAXLJM020000075">
    <property type="protein sequence ID" value="CAL8128788.1"/>
    <property type="molecule type" value="Genomic_DNA"/>
</dbReference>
<feature type="chain" id="PRO_5047239712" description="Chitinase" evidence="2">
    <location>
        <begin position="24"/>
        <end position="276"/>
    </location>
</feature>
<keyword evidence="4" id="KW-1185">Reference proteome</keyword>
<dbReference type="PANTHER" id="PTHR22595:SF79">
    <property type="entry name" value="CHITINASE 12"/>
    <property type="match status" value="1"/>
</dbReference>
<dbReference type="InterPro" id="IPR023346">
    <property type="entry name" value="Lysozyme-like_dom_sf"/>
</dbReference>
<evidence type="ECO:0000313" key="3">
    <source>
        <dbReference type="EMBL" id="CAL8128788.1"/>
    </source>
</evidence>
<evidence type="ECO:0000256" key="2">
    <source>
        <dbReference type="SAM" id="SignalP"/>
    </source>
</evidence>
<keyword evidence="1" id="KW-1015">Disulfide bond</keyword>
<comment type="caution">
    <text evidence="3">The sequence shown here is derived from an EMBL/GenBank/DDBJ whole genome shotgun (WGS) entry which is preliminary data.</text>
</comment>
<feature type="signal peptide" evidence="2">
    <location>
        <begin position="1"/>
        <end position="23"/>
    </location>
</feature>
<sequence length="276" mass="30666">MKISTPILHLFLVLGLTVSSTTSKCWYTDCQPNGGEFKGCNPSENAGISPLNCRGNRGTRGIQYYCCSSYSDGPSPTKNPAELVTFNQFKEALTKNGFKVPNQDQFNNFNRYALPLGGILDAEEAAMALAHIIHESDGLVRKREENKKGTMGITFTSMCRFPDQYYRGKGYIKLTGCNNYFIASEAIFGDFRLHENPLQVEVNDTVSWATSLYIWGERAHSLKDVQDGKFGASIKEINENECKSSNDPNAKRRFKIYTVVREAFGLPGMGDPSGCT</sequence>
<dbReference type="PANTHER" id="PTHR22595">
    <property type="entry name" value="CHITINASE-RELATED"/>
    <property type="match status" value="1"/>
</dbReference>
<evidence type="ECO:0000256" key="1">
    <source>
        <dbReference type="ARBA" id="ARBA00023157"/>
    </source>
</evidence>
<reference evidence="3 4" key="1">
    <citation type="submission" date="2024-08" db="EMBL/GenBank/DDBJ databases">
        <authorList>
            <person name="Cucini C."/>
            <person name="Frati F."/>
        </authorList>
    </citation>
    <scope>NUCLEOTIDE SEQUENCE [LARGE SCALE GENOMIC DNA]</scope>
</reference>
<keyword evidence="2" id="KW-0732">Signal</keyword>
<evidence type="ECO:0000313" key="4">
    <source>
        <dbReference type="Proteomes" id="UP001642540"/>
    </source>
</evidence>
<proteinExistence type="predicted"/>
<evidence type="ECO:0008006" key="5">
    <source>
        <dbReference type="Google" id="ProtNLM"/>
    </source>
</evidence>
<organism evidence="3 4">
    <name type="scientific">Orchesella dallaii</name>
    <dbReference type="NCBI Taxonomy" id="48710"/>
    <lineage>
        <taxon>Eukaryota</taxon>
        <taxon>Metazoa</taxon>
        <taxon>Ecdysozoa</taxon>
        <taxon>Arthropoda</taxon>
        <taxon>Hexapoda</taxon>
        <taxon>Collembola</taxon>
        <taxon>Entomobryomorpha</taxon>
        <taxon>Entomobryoidea</taxon>
        <taxon>Orchesellidae</taxon>
        <taxon>Orchesellinae</taxon>
        <taxon>Orchesella</taxon>
    </lineage>
</organism>
<protein>
    <recommendedName>
        <fullName evidence="5">Chitinase</fullName>
    </recommendedName>
</protein>
<accession>A0ABP1RIE5</accession>
<dbReference type="Gene3D" id="3.30.20.10">
    <property type="entry name" value="Endochitinase, domain 2"/>
    <property type="match status" value="1"/>
</dbReference>
<dbReference type="Proteomes" id="UP001642540">
    <property type="component" value="Unassembled WGS sequence"/>
</dbReference>
<dbReference type="Gene3D" id="1.10.530.10">
    <property type="match status" value="1"/>
</dbReference>